<name>A0A2P6P0I9_9EUKA</name>
<evidence type="ECO:0000313" key="3">
    <source>
        <dbReference type="Proteomes" id="UP000241769"/>
    </source>
</evidence>
<evidence type="ECO:0000313" key="2">
    <source>
        <dbReference type="EMBL" id="PRP89726.1"/>
    </source>
</evidence>
<sequence>MTGYRGKNNENNNMTRTIRTITLTLIISTLLVATQGACPAPLRSCGDACYLESQYCCPNGKLTQKPFCPQATSQKPQSTSSPAATCTTSTIVSQPNCASTNPARDPLCCVGNGTGYSNGYYCGSRHQCSNGVCFLTGASGQNCGPVVASSATQANTAASTPVATAPTGTIACTPVTVVSQSACSYSNPARDLQCCVGNGTGLNNGAFCGGYHQCNNGYCGLTGKAGENCPYTTASAAATPVATAPTGTVACTPVTVVSQPNCYLNNPARDLQCCVGNGTGLNNGAYCGTLHQCNNGYCGLTGRTGENCPYTTASAASTPVATAPTGTIACTPVTVVPQSACSYSNPARDLQCCVGNGTGLNNGAFCGTLHQCNNGYCGLTGKAGENCPYTTASAAATPVATAPTGTIACTPVTVVSQSACSYSNPARDLQCCVGNGTGLNNGAFCGGYHQCNNGYCGLTGKAGENCPYTTASANSAAATPSGSSASNICAGKCQGASCCATPRGSQCFNSATYACKVDDLGNHNVCPSNLESCGQACYSPSQYHCKSGNLFSA</sequence>
<accession>A0A2P6P0I9</accession>
<proteinExistence type="predicted"/>
<keyword evidence="1" id="KW-0732">Signal</keyword>
<dbReference type="EMBL" id="MDYQ01000001">
    <property type="protein sequence ID" value="PRP89726.1"/>
    <property type="molecule type" value="Genomic_DNA"/>
</dbReference>
<keyword evidence="3" id="KW-1185">Reference proteome</keyword>
<reference evidence="2 3" key="1">
    <citation type="journal article" date="2018" name="Genome Biol. Evol.">
        <title>Multiple Roots of Fruiting Body Formation in Amoebozoa.</title>
        <authorList>
            <person name="Hillmann F."/>
            <person name="Forbes G."/>
            <person name="Novohradska S."/>
            <person name="Ferling I."/>
            <person name="Riege K."/>
            <person name="Groth M."/>
            <person name="Westermann M."/>
            <person name="Marz M."/>
            <person name="Spaller T."/>
            <person name="Winckler T."/>
            <person name="Schaap P."/>
            <person name="Glockner G."/>
        </authorList>
    </citation>
    <scope>NUCLEOTIDE SEQUENCE [LARGE SCALE GENOMIC DNA]</scope>
    <source>
        <strain evidence="2 3">Jena</strain>
    </source>
</reference>
<gene>
    <name evidence="2" type="ORF">PROFUN_00068</name>
</gene>
<feature type="chain" id="PRO_5015141884" evidence="1">
    <location>
        <begin position="37"/>
        <end position="553"/>
    </location>
</feature>
<evidence type="ECO:0000256" key="1">
    <source>
        <dbReference type="SAM" id="SignalP"/>
    </source>
</evidence>
<organism evidence="2 3">
    <name type="scientific">Planoprotostelium fungivorum</name>
    <dbReference type="NCBI Taxonomy" id="1890364"/>
    <lineage>
        <taxon>Eukaryota</taxon>
        <taxon>Amoebozoa</taxon>
        <taxon>Evosea</taxon>
        <taxon>Variosea</taxon>
        <taxon>Cavosteliida</taxon>
        <taxon>Cavosteliaceae</taxon>
        <taxon>Planoprotostelium</taxon>
    </lineage>
</organism>
<dbReference type="Proteomes" id="UP000241769">
    <property type="component" value="Unassembled WGS sequence"/>
</dbReference>
<protein>
    <submittedName>
        <fullName evidence="2">Peritrophin</fullName>
    </submittedName>
</protein>
<dbReference type="InParanoid" id="A0A2P6P0I9"/>
<feature type="signal peptide" evidence="1">
    <location>
        <begin position="1"/>
        <end position="36"/>
    </location>
</feature>
<comment type="caution">
    <text evidence="2">The sequence shown here is derived from an EMBL/GenBank/DDBJ whole genome shotgun (WGS) entry which is preliminary data.</text>
</comment>
<dbReference type="AlphaFoldDB" id="A0A2P6P0I9"/>